<dbReference type="AlphaFoldDB" id="A0A1Q9D1Z9"/>
<dbReference type="GO" id="GO:0046514">
    <property type="term" value="P:ceramide catabolic process"/>
    <property type="evidence" value="ECO:0007669"/>
    <property type="project" value="InterPro"/>
</dbReference>
<keyword evidence="8" id="KW-1185">Reference proteome</keyword>
<dbReference type="Proteomes" id="UP000186817">
    <property type="component" value="Unassembled WGS sequence"/>
</dbReference>
<keyword evidence="2 4" id="KW-0378">Hydrolase</keyword>
<accession>A0A1Q9D1Z9</accession>
<sequence length="398" mass="43847">MATSCARSRDILKSTKEIGERQYLAARHIFDGATTPAGDGVDYRIRYVDLTKYFFKYEDGSRGRTCKPAMGTSFAAGTTDGPSNVDEFGQNMTPTSGFLRFMGHLLTMPTAEAKSCHAPKDILLYTGSMKEDDMVRMFSDGLYRNLIIAGVPGEFTTMAGRRTAKALKKIFVDKGVVSSDARVVINNCASGYAGYVTTIEEYQHQRYEGASTAYGPHTHGAMTSILKEMAKEMAEGKAYRWPGAPPSIPTEAQLWEGQSDVVSDDPPIGGKFGDVKSDVLGRTYRPGAVAQATIWGAHPRNNLRRNSTFASVWRSEDGKAPWKMVADDNDWELRFEWKRVGISASTVTITWEIPEDAKTGFYSLHYGGEAKHLGKIISISGHSRTFRVERPPESAATE</sequence>
<reference evidence="7 8" key="1">
    <citation type="submission" date="2016-02" db="EMBL/GenBank/DDBJ databases">
        <title>Genome analysis of coral dinoflagellate symbionts highlights evolutionary adaptations to a symbiotic lifestyle.</title>
        <authorList>
            <person name="Aranda M."/>
            <person name="Li Y."/>
            <person name="Liew Y.J."/>
            <person name="Baumgarten S."/>
            <person name="Simakov O."/>
            <person name="Wilson M."/>
            <person name="Piel J."/>
            <person name="Ashoor H."/>
            <person name="Bougouffa S."/>
            <person name="Bajic V.B."/>
            <person name="Ryu T."/>
            <person name="Ravasi T."/>
            <person name="Bayer T."/>
            <person name="Micklem G."/>
            <person name="Kim H."/>
            <person name="Bhak J."/>
            <person name="Lajeunesse T.C."/>
            <person name="Voolstra C.R."/>
        </authorList>
    </citation>
    <scope>NUCLEOTIDE SEQUENCE [LARGE SCALE GENOMIC DNA]</scope>
    <source>
        <strain evidence="7 8">CCMP2467</strain>
    </source>
</reference>
<evidence type="ECO:0000256" key="3">
    <source>
        <dbReference type="PIRSR" id="PIRSR606823-2"/>
    </source>
</evidence>
<dbReference type="InterPro" id="IPR038445">
    <property type="entry name" value="NCDase_C_sf"/>
</dbReference>
<dbReference type="EMBL" id="LSRX01000774">
    <property type="protein sequence ID" value="OLP89183.1"/>
    <property type="molecule type" value="Genomic_DNA"/>
</dbReference>
<keyword evidence="4" id="KW-0443">Lipid metabolism</keyword>
<comment type="cofactor">
    <cofactor evidence="3">
        <name>Zn(2+)</name>
        <dbReference type="ChEBI" id="CHEBI:29105"/>
    </cofactor>
    <text evidence="3">Binds 1 zinc ion per subunit.</text>
</comment>
<evidence type="ECO:0000313" key="8">
    <source>
        <dbReference type="Proteomes" id="UP000186817"/>
    </source>
</evidence>
<dbReference type="Gene3D" id="2.60.40.2300">
    <property type="entry name" value="Neutral/alkaline non-lysosomal ceramidase, C-terminal domain"/>
    <property type="match status" value="1"/>
</dbReference>
<dbReference type="OrthoDB" id="191371at2759"/>
<dbReference type="InterPro" id="IPR031329">
    <property type="entry name" value="NEUT/ALK_ceramidase_N"/>
</dbReference>
<organism evidence="7 8">
    <name type="scientific">Symbiodinium microadriaticum</name>
    <name type="common">Dinoflagellate</name>
    <name type="synonym">Zooxanthella microadriatica</name>
    <dbReference type="NCBI Taxonomy" id="2951"/>
    <lineage>
        <taxon>Eukaryota</taxon>
        <taxon>Sar</taxon>
        <taxon>Alveolata</taxon>
        <taxon>Dinophyceae</taxon>
        <taxon>Suessiales</taxon>
        <taxon>Symbiodiniaceae</taxon>
        <taxon>Symbiodinium</taxon>
    </lineage>
</organism>
<dbReference type="Pfam" id="PF17048">
    <property type="entry name" value="Ceramidse_alk_C"/>
    <property type="match status" value="1"/>
</dbReference>
<feature type="domain" description="Neutral/alkaline non-lysosomal ceramidase C-terminal" evidence="6">
    <location>
        <begin position="227"/>
        <end position="388"/>
    </location>
</feature>
<comment type="similarity">
    <text evidence="1 4">Belongs to the neutral ceramidase family.</text>
</comment>
<feature type="binding site" evidence="3">
    <location>
        <position position="154"/>
    </location>
    <ligand>
        <name>Zn(2+)</name>
        <dbReference type="ChEBI" id="CHEBI:29105"/>
    </ligand>
</feature>
<dbReference type="GO" id="GO:0042759">
    <property type="term" value="P:long-chain fatty acid biosynthetic process"/>
    <property type="evidence" value="ECO:0007669"/>
    <property type="project" value="TreeGrafter"/>
</dbReference>
<evidence type="ECO:0000259" key="6">
    <source>
        <dbReference type="Pfam" id="PF17048"/>
    </source>
</evidence>
<evidence type="ECO:0000256" key="1">
    <source>
        <dbReference type="ARBA" id="ARBA00009835"/>
    </source>
</evidence>
<proteinExistence type="inferred from homology"/>
<evidence type="ECO:0000256" key="4">
    <source>
        <dbReference type="RuleBase" id="RU366019"/>
    </source>
</evidence>
<gene>
    <name evidence="7" type="ORF">AK812_SmicGene29393</name>
</gene>
<dbReference type="GO" id="GO:0005576">
    <property type="term" value="C:extracellular region"/>
    <property type="evidence" value="ECO:0007669"/>
    <property type="project" value="TreeGrafter"/>
</dbReference>
<dbReference type="EC" id="3.5.1.23" evidence="4"/>
<keyword evidence="3" id="KW-0862">Zinc</keyword>
<dbReference type="GO" id="GO:0017040">
    <property type="term" value="F:N-acylsphingosine amidohydrolase activity"/>
    <property type="evidence" value="ECO:0007669"/>
    <property type="project" value="UniProtKB-UniRule"/>
</dbReference>
<feature type="domain" description="Neutral/alkaline non-lysosomal ceramidase N-terminal" evidence="5">
    <location>
        <begin position="9"/>
        <end position="222"/>
    </location>
</feature>
<dbReference type="InterPro" id="IPR031331">
    <property type="entry name" value="NEUT/ALK_ceramidase_C"/>
</dbReference>
<dbReference type="GO" id="GO:0046512">
    <property type="term" value="P:sphingosine biosynthetic process"/>
    <property type="evidence" value="ECO:0007669"/>
    <property type="project" value="TreeGrafter"/>
</dbReference>
<dbReference type="PANTHER" id="PTHR12670:SF1">
    <property type="entry name" value="NEUTRAL CERAMIDASE"/>
    <property type="match status" value="1"/>
</dbReference>
<protein>
    <recommendedName>
        <fullName evidence="4">Neutral ceramidase</fullName>
        <ecNumber evidence="4">3.5.1.23</ecNumber>
    </recommendedName>
</protein>
<dbReference type="InterPro" id="IPR006823">
    <property type="entry name" value="Ceramidase_alk"/>
</dbReference>
<comment type="catalytic activity">
    <reaction evidence="4">
        <text>an N-acylsphing-4-enine + H2O = sphing-4-enine + a fatty acid</text>
        <dbReference type="Rhea" id="RHEA:20856"/>
        <dbReference type="ChEBI" id="CHEBI:15377"/>
        <dbReference type="ChEBI" id="CHEBI:28868"/>
        <dbReference type="ChEBI" id="CHEBI:52639"/>
        <dbReference type="ChEBI" id="CHEBI:57756"/>
        <dbReference type="EC" id="3.5.1.23"/>
    </reaction>
</comment>
<keyword evidence="3" id="KW-0479">Metal-binding</keyword>
<dbReference type="OMA" id="GRETWVP"/>
<feature type="binding site" evidence="3">
    <location>
        <position position="195"/>
    </location>
    <ligand>
        <name>Zn(2+)</name>
        <dbReference type="ChEBI" id="CHEBI:29105"/>
    </ligand>
</feature>
<dbReference type="GO" id="GO:0046872">
    <property type="term" value="F:metal ion binding"/>
    <property type="evidence" value="ECO:0007669"/>
    <property type="project" value="UniProtKB-KW"/>
</dbReference>
<evidence type="ECO:0000313" key="7">
    <source>
        <dbReference type="EMBL" id="OLP89183.1"/>
    </source>
</evidence>
<name>A0A1Q9D1Z9_SYMMI</name>
<comment type="caution">
    <text evidence="7">The sequence shown here is derived from an EMBL/GenBank/DDBJ whole genome shotgun (WGS) entry which is preliminary data.</text>
</comment>
<evidence type="ECO:0000259" key="5">
    <source>
        <dbReference type="Pfam" id="PF04734"/>
    </source>
</evidence>
<keyword evidence="4" id="KW-0746">Sphingolipid metabolism</keyword>
<dbReference type="Pfam" id="PF04734">
    <property type="entry name" value="Ceramidase_alk"/>
    <property type="match status" value="1"/>
</dbReference>
<evidence type="ECO:0000256" key="2">
    <source>
        <dbReference type="ARBA" id="ARBA00022801"/>
    </source>
</evidence>
<dbReference type="PANTHER" id="PTHR12670">
    <property type="entry name" value="CERAMIDASE"/>
    <property type="match status" value="1"/>
</dbReference>
<dbReference type="GO" id="GO:0016020">
    <property type="term" value="C:membrane"/>
    <property type="evidence" value="ECO:0007669"/>
    <property type="project" value="GOC"/>
</dbReference>